<evidence type="ECO:0000256" key="5">
    <source>
        <dbReference type="ARBA" id="ARBA00023012"/>
    </source>
</evidence>
<dbReference type="STRING" id="588581.Cpap_2030"/>
<evidence type="ECO:0000259" key="7">
    <source>
        <dbReference type="PROSITE" id="PS50109"/>
    </source>
</evidence>
<feature type="transmembrane region" description="Helical" evidence="6">
    <location>
        <begin position="197"/>
        <end position="218"/>
    </location>
</feature>
<feature type="transmembrane region" description="Helical" evidence="6">
    <location>
        <begin position="166"/>
        <end position="191"/>
    </location>
</feature>
<dbReference type="GO" id="GO:0000155">
    <property type="term" value="F:phosphorelay sensor kinase activity"/>
    <property type="evidence" value="ECO:0007669"/>
    <property type="project" value="TreeGrafter"/>
</dbReference>
<dbReference type="PROSITE" id="PS50109">
    <property type="entry name" value="HIS_KIN"/>
    <property type="match status" value="1"/>
</dbReference>
<dbReference type="OrthoDB" id="9797586at2"/>
<reference evidence="8" key="2">
    <citation type="submission" date="2011-01" db="EMBL/GenBank/DDBJ databases">
        <title>The Non-contiguous Finished genome of Clostridium papyrosolvens.</title>
        <authorList>
            <person name="Lucas S."/>
            <person name="Copeland A."/>
            <person name="Lapidus A."/>
            <person name="Cheng J.-F."/>
            <person name="Goodwin L."/>
            <person name="Pitluck S."/>
            <person name="Misra M."/>
            <person name="Chertkov O."/>
            <person name="Detter J.C."/>
            <person name="Han C."/>
            <person name="Tapia R."/>
            <person name="Land M."/>
            <person name="Hauser L."/>
            <person name="Kyrpides N."/>
            <person name="Ivanova N."/>
            <person name="Pagani I."/>
            <person name="Mouttaki H."/>
            <person name="He Z."/>
            <person name="Zhou J."/>
            <person name="Hemme C.L."/>
            <person name="Woyke T."/>
        </authorList>
    </citation>
    <scope>NUCLEOTIDE SEQUENCE [LARGE SCALE GENOMIC DNA]</scope>
    <source>
        <strain evidence="8">DSM 2782</strain>
    </source>
</reference>
<keyword evidence="6" id="KW-0472">Membrane</keyword>
<dbReference type="InterPro" id="IPR036890">
    <property type="entry name" value="HATPase_C_sf"/>
</dbReference>
<keyword evidence="5" id="KW-0902">Two-component regulatory system</keyword>
<keyword evidence="6" id="KW-0812">Transmembrane</keyword>
<dbReference type="PRINTS" id="PR00344">
    <property type="entry name" value="BCTRLSENSOR"/>
</dbReference>
<evidence type="ECO:0000256" key="3">
    <source>
        <dbReference type="ARBA" id="ARBA00022553"/>
    </source>
</evidence>
<name>F1TE01_9FIRM</name>
<evidence type="ECO:0000256" key="1">
    <source>
        <dbReference type="ARBA" id="ARBA00000085"/>
    </source>
</evidence>
<evidence type="ECO:0000313" key="9">
    <source>
        <dbReference type="Proteomes" id="UP000003860"/>
    </source>
</evidence>
<accession>F1TE01</accession>
<protein>
    <recommendedName>
        <fullName evidence="2">histidine kinase</fullName>
        <ecNumber evidence="2">2.7.13.3</ecNumber>
    </recommendedName>
</protein>
<sequence>MFVIFILLWIISILIIYANPKEYWAWCASLCLLFNGFGGLAAVIEQNFIPFLQGYGNEELIMASRILKGTADIFQHYFATYLFLIFVLLFTNFLDIQIKSKAKLEIVAALSLPSILMLFLYPITPEFNPNYRVLSCWVCVYTLLGCGILIISIIKERDDYTKTQRVLTALFVIPATMCVLWTSYILVAMGYTKVWQINVWVIAVEFILFFVFCIKYGVLGIHFKIERINIDNNIDSAIGGMSIVSHAIKNEVSTISLCVETIMCVEKTSPGMANKLSIIKDSCKNLLEFTRKLNEIKLYKMNFKPCLLSDIISKVINQVAPSICEKDIRIINDSKIDITVLIDPVHVSEVLKNLIINAIEAIHAEGVIKVNTEFLNNKKLCIKVSDNGIGIPKDCINKVMTPFFSTKKGKNNYGLGLSYCFKVMKSHNGSLQIKSKENQGTEMCLVFPVNKVVHVYSKSLPQSKNYHS</sequence>
<gene>
    <name evidence="8" type="ORF">Cpap_2030</name>
</gene>
<keyword evidence="4 8" id="KW-0418">Kinase</keyword>
<dbReference type="CDD" id="cd00075">
    <property type="entry name" value="HATPase"/>
    <property type="match status" value="1"/>
</dbReference>
<proteinExistence type="predicted"/>
<evidence type="ECO:0000256" key="2">
    <source>
        <dbReference type="ARBA" id="ARBA00012438"/>
    </source>
</evidence>
<keyword evidence="3" id="KW-0597">Phosphoprotein</keyword>
<keyword evidence="9" id="KW-1185">Reference proteome</keyword>
<dbReference type="eggNOG" id="COG4191">
    <property type="taxonomic scope" value="Bacteria"/>
</dbReference>
<reference evidence="8" key="1">
    <citation type="submission" date="2009-07" db="EMBL/GenBank/DDBJ databases">
        <authorList>
            <consortium name="US DOE Joint Genome Institute (JGI-PGF)"/>
            <person name="Lucas S."/>
            <person name="Copeland A."/>
            <person name="Lapidus A."/>
            <person name="Glavina del Rio T."/>
            <person name="Tice H."/>
            <person name="Bruce D."/>
            <person name="Goodwin L."/>
            <person name="Pitluck S."/>
            <person name="Larimer F."/>
            <person name="Land M.L."/>
            <person name="Mouttaki H."/>
            <person name="He Z."/>
            <person name="Zhou J."/>
            <person name="Hemme C.L."/>
        </authorList>
    </citation>
    <scope>NUCLEOTIDE SEQUENCE</scope>
    <source>
        <strain evidence="8">DSM 2782</strain>
    </source>
</reference>
<feature type="transmembrane region" description="Helical" evidence="6">
    <location>
        <begin position="130"/>
        <end position="154"/>
    </location>
</feature>
<feature type="domain" description="Histidine kinase" evidence="7">
    <location>
        <begin position="243"/>
        <end position="451"/>
    </location>
</feature>
<dbReference type="AlphaFoldDB" id="F1TE01"/>
<dbReference type="InterPro" id="IPR003594">
    <property type="entry name" value="HATPase_dom"/>
</dbReference>
<keyword evidence="6" id="KW-1133">Transmembrane helix</keyword>
<feature type="transmembrane region" description="Helical" evidence="6">
    <location>
        <begin position="106"/>
        <end position="124"/>
    </location>
</feature>
<dbReference type="InterPro" id="IPR005467">
    <property type="entry name" value="His_kinase_dom"/>
</dbReference>
<evidence type="ECO:0000256" key="4">
    <source>
        <dbReference type="ARBA" id="ARBA00022777"/>
    </source>
</evidence>
<comment type="caution">
    <text evidence="8">The sequence shown here is derived from an EMBL/GenBank/DDBJ whole genome shotgun (WGS) entry which is preliminary data.</text>
</comment>
<dbReference type="EMBL" id="ACXX02000008">
    <property type="protein sequence ID" value="EGD47447.1"/>
    <property type="molecule type" value="Genomic_DNA"/>
</dbReference>
<feature type="transmembrane region" description="Helical" evidence="6">
    <location>
        <begin position="74"/>
        <end position="94"/>
    </location>
</feature>
<dbReference type="InterPro" id="IPR004358">
    <property type="entry name" value="Sig_transdc_His_kin-like_C"/>
</dbReference>
<organism evidence="8 9">
    <name type="scientific">Ruminiclostridium papyrosolvens DSM 2782</name>
    <dbReference type="NCBI Taxonomy" id="588581"/>
    <lineage>
        <taxon>Bacteria</taxon>
        <taxon>Bacillati</taxon>
        <taxon>Bacillota</taxon>
        <taxon>Clostridia</taxon>
        <taxon>Eubacteriales</taxon>
        <taxon>Oscillospiraceae</taxon>
        <taxon>Ruminiclostridium</taxon>
    </lineage>
</organism>
<dbReference type="RefSeq" id="WP_004619944.1">
    <property type="nucleotide sequence ID" value="NZ_ACXX02000008.1"/>
</dbReference>
<dbReference type="PANTHER" id="PTHR43547">
    <property type="entry name" value="TWO-COMPONENT HISTIDINE KINASE"/>
    <property type="match status" value="1"/>
</dbReference>
<dbReference type="SMART" id="SM00387">
    <property type="entry name" value="HATPase_c"/>
    <property type="match status" value="1"/>
</dbReference>
<keyword evidence="4 8" id="KW-0808">Transferase</keyword>
<dbReference type="SUPFAM" id="SSF55874">
    <property type="entry name" value="ATPase domain of HSP90 chaperone/DNA topoisomerase II/histidine kinase"/>
    <property type="match status" value="1"/>
</dbReference>
<evidence type="ECO:0000256" key="6">
    <source>
        <dbReference type="SAM" id="Phobius"/>
    </source>
</evidence>
<dbReference type="Proteomes" id="UP000003860">
    <property type="component" value="Unassembled WGS sequence"/>
</dbReference>
<evidence type="ECO:0000313" key="8">
    <source>
        <dbReference type="EMBL" id="EGD47447.1"/>
    </source>
</evidence>
<comment type="catalytic activity">
    <reaction evidence="1">
        <text>ATP + protein L-histidine = ADP + protein N-phospho-L-histidine.</text>
        <dbReference type="EC" id="2.7.13.3"/>
    </reaction>
</comment>
<dbReference type="Gene3D" id="3.30.565.10">
    <property type="entry name" value="Histidine kinase-like ATPase, C-terminal domain"/>
    <property type="match status" value="1"/>
</dbReference>
<dbReference type="Pfam" id="PF02518">
    <property type="entry name" value="HATPase_c"/>
    <property type="match status" value="1"/>
</dbReference>
<dbReference type="EC" id="2.7.13.3" evidence="2"/>
<dbReference type="PANTHER" id="PTHR43547:SF2">
    <property type="entry name" value="HYBRID SIGNAL TRANSDUCTION HISTIDINE KINASE C"/>
    <property type="match status" value="1"/>
</dbReference>